<organism evidence="1 2">
    <name type="scientific">Mucilaginibacter ginsenosidivorans</name>
    <dbReference type="NCBI Taxonomy" id="398053"/>
    <lineage>
        <taxon>Bacteria</taxon>
        <taxon>Pseudomonadati</taxon>
        <taxon>Bacteroidota</taxon>
        <taxon>Sphingobacteriia</taxon>
        <taxon>Sphingobacteriales</taxon>
        <taxon>Sphingobacteriaceae</taxon>
        <taxon>Mucilaginibacter</taxon>
    </lineage>
</organism>
<dbReference type="Proteomes" id="UP000321479">
    <property type="component" value="Chromosome"/>
</dbReference>
<dbReference type="OrthoDB" id="796201at2"/>
<protein>
    <submittedName>
        <fullName evidence="1">Uncharacterized protein</fullName>
    </submittedName>
</protein>
<sequence length="150" mass="16139">MSLKSFLSKIWAEAKRLFEGIPPELKTAIKIGVVVTENIKKFTDSPAADVLTAIIPGDIDDKIKDLLRAKLPAILAELKLADSCAGLTDPAAITSCAVKVLQGIGGDTQSAFLHNLAILVAEVAADGKLSWSDGVYLLEWYYKHEYKPAA</sequence>
<accession>A0A5B8UWM4</accession>
<gene>
    <name evidence="1" type="ORF">FRZ54_12340</name>
</gene>
<proteinExistence type="predicted"/>
<keyword evidence="2" id="KW-1185">Reference proteome</keyword>
<dbReference type="KEGG" id="mgin:FRZ54_12340"/>
<dbReference type="AlphaFoldDB" id="A0A5B8UWM4"/>
<dbReference type="RefSeq" id="WP_147031905.1">
    <property type="nucleotide sequence ID" value="NZ_CP042436.1"/>
</dbReference>
<name>A0A5B8UWM4_9SPHI</name>
<reference evidence="1 2" key="1">
    <citation type="journal article" date="2017" name="Curr. Microbiol.">
        <title>Mucilaginibacter ginsenosidivorans sp. nov., Isolated from Soil of Ginseng Field.</title>
        <authorList>
            <person name="Kim M.M."/>
            <person name="Siddiqi M.Z."/>
            <person name="Im W.T."/>
        </authorList>
    </citation>
    <scope>NUCLEOTIDE SEQUENCE [LARGE SCALE GENOMIC DNA]</scope>
    <source>
        <strain evidence="1 2">Gsoil 3017</strain>
    </source>
</reference>
<evidence type="ECO:0000313" key="2">
    <source>
        <dbReference type="Proteomes" id="UP000321479"/>
    </source>
</evidence>
<evidence type="ECO:0000313" key="1">
    <source>
        <dbReference type="EMBL" id="QEC63329.1"/>
    </source>
</evidence>
<dbReference type="EMBL" id="CP042436">
    <property type="protein sequence ID" value="QEC63329.1"/>
    <property type="molecule type" value="Genomic_DNA"/>
</dbReference>